<evidence type="ECO:0000256" key="3">
    <source>
        <dbReference type="PROSITE-ProRule" id="PRU00339"/>
    </source>
</evidence>
<dbReference type="AlphaFoldDB" id="A0A6A1K5P8"/>
<evidence type="ECO:0000256" key="2">
    <source>
        <dbReference type="ARBA" id="ARBA00022803"/>
    </source>
</evidence>
<dbReference type="Pfam" id="PF14559">
    <property type="entry name" value="TPR_19"/>
    <property type="match status" value="1"/>
</dbReference>
<proteinExistence type="predicted"/>
<feature type="repeat" description="TPR" evidence="3">
    <location>
        <begin position="266"/>
        <end position="299"/>
    </location>
</feature>
<dbReference type="InterPro" id="IPR050498">
    <property type="entry name" value="Ycf3"/>
</dbReference>
<dbReference type="Pfam" id="PF13431">
    <property type="entry name" value="TPR_17"/>
    <property type="match status" value="2"/>
</dbReference>
<dbReference type="SMART" id="SM00671">
    <property type="entry name" value="SEL1"/>
    <property type="match status" value="3"/>
</dbReference>
<dbReference type="EMBL" id="VVYF01000011">
    <property type="protein sequence ID" value="KAA5491313.1"/>
    <property type="molecule type" value="Genomic_DNA"/>
</dbReference>
<comment type="caution">
    <text evidence="4">The sequence shown here is derived from an EMBL/GenBank/DDBJ whole genome shotgun (WGS) entry which is preliminary data.</text>
</comment>
<dbReference type="Gene3D" id="1.25.40.10">
    <property type="entry name" value="Tetratricopeptide repeat domain"/>
    <property type="match status" value="4"/>
</dbReference>
<feature type="repeat" description="TPR" evidence="3">
    <location>
        <begin position="300"/>
        <end position="333"/>
    </location>
</feature>
<dbReference type="PANTHER" id="PTHR44858">
    <property type="entry name" value="TETRATRICOPEPTIDE REPEAT PROTEIN 6"/>
    <property type="match status" value="1"/>
</dbReference>
<feature type="repeat" description="TPR" evidence="3">
    <location>
        <begin position="194"/>
        <end position="227"/>
    </location>
</feature>
<organism evidence="4 5">
    <name type="scientific">Bacteroides caccae</name>
    <dbReference type="NCBI Taxonomy" id="47678"/>
    <lineage>
        <taxon>Bacteria</taxon>
        <taxon>Pseudomonadati</taxon>
        <taxon>Bacteroidota</taxon>
        <taxon>Bacteroidia</taxon>
        <taxon>Bacteroidales</taxon>
        <taxon>Bacteroidaceae</taxon>
        <taxon>Bacteroides</taxon>
    </lineage>
</organism>
<feature type="repeat" description="TPR" evidence="3">
    <location>
        <begin position="368"/>
        <end position="401"/>
    </location>
</feature>
<dbReference type="PROSITE" id="PS51257">
    <property type="entry name" value="PROKAR_LIPOPROTEIN"/>
    <property type="match status" value="1"/>
</dbReference>
<evidence type="ECO:0000256" key="1">
    <source>
        <dbReference type="ARBA" id="ARBA00022737"/>
    </source>
</evidence>
<gene>
    <name evidence="4" type="ORF">F2Y35_12235</name>
</gene>
<dbReference type="PROSITE" id="PS50005">
    <property type="entry name" value="TPR"/>
    <property type="match status" value="5"/>
</dbReference>
<name>A0A6A1K5P8_9BACE</name>
<dbReference type="InterPro" id="IPR006597">
    <property type="entry name" value="Sel1-like"/>
</dbReference>
<feature type="repeat" description="TPR" evidence="3">
    <location>
        <begin position="334"/>
        <end position="367"/>
    </location>
</feature>
<dbReference type="RefSeq" id="WP_149928284.1">
    <property type="nucleotide sequence ID" value="NZ_VVYE01000012.1"/>
</dbReference>
<sequence length="459" mass="53148">MKRYLVIWGIFLLISCQHQASKEKALEYWDNNQFQLALNEICNAIELYPDSSSLYFLRMRIYEIMSRYDEELKDLDRIIQLNQNREEVMIAYYQRATVKSKLGLFKEALVDINYFISRQKVLNVDLTGAYINKASILYQLNNKDEAKYFYSKALFNATNEDKVLIYIGLSNLADNSQDALELLDKALKIDGNNALVLANRATIYLEQGDIEKAISDSKKSFYIDPYNASNNFNIGQIYAHHLNNPDSAMKYFERTIKLESQSTQSASAYINLAIMENQAGNPKKACQYAEKAVELIPNNDEFQYNYAHILSDMKKNKEAIDAISKAIAINPQEVEYYNMKGAILIEMLQFKDAVSIFQKCIEINPNFGAAYYNLGYIYEQLDNHEQSINFYNKAMLLGFDLQSTLVNLALQEIKVNKVSDACSHLERAYELGRMDVKPLIDKYRNYKTKSFIRNRFRTL</sequence>
<protein>
    <submittedName>
        <fullName evidence="4">Tetratricopeptide repeat protein</fullName>
    </submittedName>
</protein>
<reference evidence="4 5" key="1">
    <citation type="journal article" date="2019" name="Nat. Med.">
        <title>A library of human gut bacterial isolates paired with longitudinal multiomics data enables mechanistic microbiome research.</title>
        <authorList>
            <person name="Poyet M."/>
            <person name="Groussin M."/>
            <person name="Gibbons S.M."/>
            <person name="Avila-Pacheco J."/>
            <person name="Jiang X."/>
            <person name="Kearney S.M."/>
            <person name="Perrotta A.R."/>
            <person name="Berdy B."/>
            <person name="Zhao S."/>
            <person name="Lieberman T.D."/>
            <person name="Swanson P.K."/>
            <person name="Smith M."/>
            <person name="Roesemann S."/>
            <person name="Alexander J.E."/>
            <person name="Rich S.A."/>
            <person name="Livny J."/>
            <person name="Vlamakis H."/>
            <person name="Clish C."/>
            <person name="Bullock K."/>
            <person name="Deik A."/>
            <person name="Scott J."/>
            <person name="Pierce K.A."/>
            <person name="Xavier R.J."/>
            <person name="Alm E.J."/>
        </authorList>
    </citation>
    <scope>NUCLEOTIDE SEQUENCE [LARGE SCALE GENOMIC DNA]</scope>
    <source>
        <strain evidence="4 5">BIOML-A21</strain>
    </source>
</reference>
<dbReference type="PANTHER" id="PTHR44858:SF1">
    <property type="entry name" value="UDP-N-ACETYLGLUCOSAMINE--PEPTIDE N-ACETYLGLUCOSAMINYLTRANSFERASE SPINDLY-RELATED"/>
    <property type="match status" value="1"/>
</dbReference>
<keyword evidence="1" id="KW-0677">Repeat</keyword>
<keyword evidence="2 3" id="KW-0802">TPR repeat</keyword>
<evidence type="ECO:0000313" key="5">
    <source>
        <dbReference type="Proteomes" id="UP000491168"/>
    </source>
</evidence>
<dbReference type="Proteomes" id="UP000491168">
    <property type="component" value="Unassembled WGS sequence"/>
</dbReference>
<dbReference type="SMART" id="SM00028">
    <property type="entry name" value="TPR"/>
    <property type="match status" value="11"/>
</dbReference>
<evidence type="ECO:0000313" key="4">
    <source>
        <dbReference type="EMBL" id="KAA5491313.1"/>
    </source>
</evidence>
<dbReference type="SUPFAM" id="SSF48452">
    <property type="entry name" value="TPR-like"/>
    <property type="match status" value="2"/>
</dbReference>
<accession>A0A6A1K5P8</accession>
<dbReference type="InterPro" id="IPR011990">
    <property type="entry name" value="TPR-like_helical_dom_sf"/>
</dbReference>
<dbReference type="Pfam" id="PF13181">
    <property type="entry name" value="TPR_8"/>
    <property type="match status" value="2"/>
</dbReference>
<dbReference type="InterPro" id="IPR019734">
    <property type="entry name" value="TPR_rpt"/>
</dbReference>